<accession>A0A7R9KCK3</accession>
<evidence type="ECO:0000313" key="2">
    <source>
        <dbReference type="EMBL" id="CAD7617010.1"/>
    </source>
</evidence>
<feature type="domain" description="Root UVB sensitive protein C-terminal" evidence="1">
    <location>
        <begin position="33"/>
        <end position="92"/>
    </location>
</feature>
<dbReference type="Pfam" id="PF24160">
    <property type="entry name" value="UVB_sens_C"/>
    <property type="match status" value="1"/>
</dbReference>
<sequence length="130" mass="15170">MGRLRFESRSSELILKKERLSGREFPVHRLRGALVKFSAKNSPLNAQIPLEALKASDDIIDREFEEFVKQVELQGWQTSHHYLPVDEWHGEWEWVEPHQKPEVIVLKKTNSMSSVDKKMAPINKKQPTLI</sequence>
<organism evidence="2">
    <name type="scientific">Timema genevievae</name>
    <name type="common">Walking stick</name>
    <dbReference type="NCBI Taxonomy" id="629358"/>
    <lineage>
        <taxon>Eukaryota</taxon>
        <taxon>Metazoa</taxon>
        <taxon>Ecdysozoa</taxon>
        <taxon>Arthropoda</taxon>
        <taxon>Hexapoda</taxon>
        <taxon>Insecta</taxon>
        <taxon>Pterygota</taxon>
        <taxon>Neoptera</taxon>
        <taxon>Polyneoptera</taxon>
        <taxon>Phasmatodea</taxon>
        <taxon>Timematodea</taxon>
        <taxon>Timematoidea</taxon>
        <taxon>Timematidae</taxon>
        <taxon>Timema</taxon>
    </lineage>
</organism>
<proteinExistence type="predicted"/>
<dbReference type="AlphaFoldDB" id="A0A7R9KCK3"/>
<dbReference type="InterPro" id="IPR055412">
    <property type="entry name" value="UVB_sens_C"/>
</dbReference>
<gene>
    <name evidence="2" type="ORF">TGEB3V08_LOCUS11843</name>
</gene>
<reference evidence="2" key="1">
    <citation type="submission" date="2020-11" db="EMBL/GenBank/DDBJ databases">
        <authorList>
            <person name="Tran Van P."/>
        </authorList>
    </citation>
    <scope>NUCLEOTIDE SEQUENCE</scope>
</reference>
<protein>
    <recommendedName>
        <fullName evidence="1">Root UVB sensitive protein C-terminal domain-containing protein</fullName>
    </recommendedName>
</protein>
<evidence type="ECO:0000259" key="1">
    <source>
        <dbReference type="Pfam" id="PF24160"/>
    </source>
</evidence>
<dbReference type="EMBL" id="OE858670">
    <property type="protein sequence ID" value="CAD7617010.1"/>
    <property type="molecule type" value="Genomic_DNA"/>
</dbReference>
<name>A0A7R9KCK3_TIMGE</name>